<accession>A0AA95H961</accession>
<organism evidence="1">
    <name type="scientific">Candidatus Thiocaldithrix dubininis</name>
    <dbReference type="NCBI Taxonomy" id="3080823"/>
    <lineage>
        <taxon>Bacteria</taxon>
        <taxon>Pseudomonadati</taxon>
        <taxon>Pseudomonadota</taxon>
        <taxon>Gammaproteobacteria</taxon>
        <taxon>Thiotrichales</taxon>
        <taxon>Thiotrichaceae</taxon>
        <taxon>Candidatus Thiocaldithrix</taxon>
    </lineage>
</organism>
<dbReference type="EMBL" id="CP124755">
    <property type="protein sequence ID" value="WGZ91783.1"/>
    <property type="molecule type" value="Genomic_DNA"/>
</dbReference>
<dbReference type="AlphaFoldDB" id="A0AA95H961"/>
<reference evidence="1" key="1">
    <citation type="journal article" date="2023" name="Int. J. Mol. Sci.">
        <title>Metagenomics Revealed a New Genus 'Candidatus Thiocaldithrix dubininis' gen. nov., sp. nov. and a New Species 'Candidatus Thiothrix putei' sp. nov. in the Family Thiotrichaceae, Some Members of Which Have Traits of Both Na+- and H+-Motive Energetics.</title>
        <authorList>
            <person name="Ravin N.V."/>
            <person name="Muntyan M.S."/>
            <person name="Smolyakov D.D."/>
            <person name="Rudenko T.S."/>
            <person name="Beletsky A.V."/>
            <person name="Mardanov A.V."/>
            <person name="Grabovich M.Y."/>
        </authorList>
    </citation>
    <scope>NUCLEOTIDE SEQUENCE</scope>
    <source>
        <strain evidence="1">GKL-01</strain>
    </source>
</reference>
<sequence>MRKPTTRQGQIDLILSQLSYEQLQEFVREKALHDNDFHETLLICFSDLLSSNESVEPKYKQLILGMIERYAGREHFINAGSAEALNGVIHKLLLAGRKATTPPREASELCLAVITCLPVMADQMEDPDEHVHSLMRTAVTTLWESASALTPEQQQHLFDRVLSEYANPIYLDLDLDSALLSLLKDWAKHKPQRQAACLHQLETILKQTQGDRWRKNYLLEQTKALISHWKR</sequence>
<gene>
    <name evidence="1" type="ORF">QJT80_04725</name>
</gene>
<protein>
    <submittedName>
        <fullName evidence="1">Uncharacterized protein</fullName>
    </submittedName>
</protein>
<evidence type="ECO:0000313" key="1">
    <source>
        <dbReference type="EMBL" id="WGZ91783.1"/>
    </source>
</evidence>
<dbReference type="Proteomes" id="UP001300672">
    <property type="component" value="Chromosome"/>
</dbReference>
<reference evidence="1" key="2">
    <citation type="submission" date="2023-04" db="EMBL/GenBank/DDBJ databases">
        <authorList>
            <person name="Beletskiy A.V."/>
            <person name="Mardanov A.V."/>
            <person name="Ravin N.V."/>
        </authorList>
    </citation>
    <scope>NUCLEOTIDE SEQUENCE</scope>
    <source>
        <strain evidence="1">GKL-01</strain>
    </source>
</reference>
<name>A0AA95H961_9GAMM</name>
<dbReference type="KEGG" id="tdu:QJT80_04725"/>
<proteinExistence type="predicted"/>